<dbReference type="InterPro" id="IPR042265">
    <property type="entry name" value="DPH1/DPH2_3"/>
</dbReference>
<dbReference type="InterPro" id="IPR042263">
    <property type="entry name" value="DPH1/DPH2_1"/>
</dbReference>
<dbReference type="InterPro" id="IPR016435">
    <property type="entry name" value="DPH1/DPH2"/>
</dbReference>
<dbReference type="FunFam" id="3.40.50.11840:FF:000002">
    <property type="entry name" value="2-(3-amino-3-carboxypropyl)histidine synthase subunit 2"/>
    <property type="match status" value="1"/>
</dbReference>
<comment type="function">
    <text evidence="10">Required for the first step of diphthamide biosynthesis, a post-translational modification of histidine which occurs in elongation factor 2. DPH1 and DPH2 transfer a 3-amino-3-carboxypropyl (ACP) group from S-adenosyl-L-methionine (SAM) to a histidine residue, the reaction is assisted by a reduction system comprising DPH3 and a NADH-dependent reductase. Facilitates the reduction of the catalytic iron-sulfur cluster found in the DPH1 subunit.</text>
</comment>
<dbReference type="GO" id="GO:0046872">
    <property type="term" value="F:metal ion binding"/>
    <property type="evidence" value="ECO:0007669"/>
    <property type="project" value="UniProtKB-KW"/>
</dbReference>
<dbReference type="SFLD" id="SFLDF00408">
    <property type="entry name" value="Diphthamide_biosynthesis_famil"/>
    <property type="match status" value="1"/>
</dbReference>
<dbReference type="OrthoDB" id="449241at2759"/>
<dbReference type="NCBIfam" id="TIGR00272">
    <property type="entry name" value="DPH2"/>
    <property type="match status" value="1"/>
</dbReference>
<keyword evidence="13" id="KW-1185">Reference proteome</keyword>
<keyword evidence="6 10" id="KW-0408">Iron</keyword>
<keyword evidence="7 10" id="KW-0411">Iron-sulfur</keyword>
<evidence type="ECO:0000256" key="4">
    <source>
        <dbReference type="ARBA" id="ARBA00021914"/>
    </source>
</evidence>
<dbReference type="GO" id="GO:0017183">
    <property type="term" value="P:protein histidyl modification to diphthamide"/>
    <property type="evidence" value="ECO:0007669"/>
    <property type="project" value="UniProtKB-UniPathway"/>
</dbReference>
<dbReference type="Gene3D" id="3.40.50.11860">
    <property type="entry name" value="Diphthamide synthesis DPH1/DPH2 domain 3"/>
    <property type="match status" value="1"/>
</dbReference>
<evidence type="ECO:0000256" key="8">
    <source>
        <dbReference type="ARBA" id="ARBA00034128"/>
    </source>
</evidence>
<dbReference type="STRING" id="1399860.A0A2C5X8T2"/>
<dbReference type="PANTHER" id="PTHR10762">
    <property type="entry name" value="DIPHTHAMIDE BIOSYNTHESIS PROTEIN"/>
    <property type="match status" value="1"/>
</dbReference>
<feature type="compositionally biased region" description="Acidic residues" evidence="11">
    <location>
        <begin position="420"/>
        <end position="431"/>
    </location>
</feature>
<dbReference type="Pfam" id="PF01866">
    <property type="entry name" value="Diphthamide_syn"/>
    <property type="match status" value="1"/>
</dbReference>
<evidence type="ECO:0000256" key="7">
    <source>
        <dbReference type="ARBA" id="ARBA00023014"/>
    </source>
</evidence>
<name>A0A2C5X8T2_9HYPO</name>
<comment type="subcellular location">
    <subcellularLocation>
        <location evidence="10">Cytoplasm</location>
    </subcellularLocation>
</comment>
<dbReference type="SFLD" id="SFLDS00032">
    <property type="entry name" value="Radical_SAM_3-amino-3-carboxyp"/>
    <property type="match status" value="1"/>
</dbReference>
<evidence type="ECO:0000256" key="11">
    <source>
        <dbReference type="SAM" id="MobiDB-lite"/>
    </source>
</evidence>
<feature type="region of interest" description="Disordered" evidence="11">
    <location>
        <begin position="394"/>
        <end position="434"/>
    </location>
</feature>
<dbReference type="Gene3D" id="3.40.50.11840">
    <property type="entry name" value="Diphthamide synthesis DPH1/DPH2 domain 1"/>
    <property type="match status" value="1"/>
</dbReference>
<evidence type="ECO:0000313" key="13">
    <source>
        <dbReference type="Proteomes" id="UP000226192"/>
    </source>
</evidence>
<proteinExistence type="inferred from homology"/>
<comment type="subunit">
    <text evidence="8">Component of the 2-(3-amino-3-carboxypropyl)histidine synthase complex composed of DPH1, DPH2, DPH3 and a NADH-dependent reductase, predominantly CBR1.</text>
</comment>
<evidence type="ECO:0000256" key="2">
    <source>
        <dbReference type="ARBA" id="ARBA00005156"/>
    </source>
</evidence>
<evidence type="ECO:0000313" key="12">
    <source>
        <dbReference type="EMBL" id="PHH61699.1"/>
    </source>
</evidence>
<dbReference type="Proteomes" id="UP000226192">
    <property type="component" value="Unassembled WGS sequence"/>
</dbReference>
<evidence type="ECO:0000256" key="5">
    <source>
        <dbReference type="ARBA" id="ARBA00022723"/>
    </source>
</evidence>
<gene>
    <name evidence="12" type="ORF">CDD81_8044</name>
</gene>
<keyword evidence="10" id="KW-0963">Cytoplasm</keyword>
<evidence type="ECO:0000256" key="9">
    <source>
        <dbReference type="ARBA" id="ARBA00054092"/>
    </source>
</evidence>
<protein>
    <recommendedName>
        <fullName evidence="4 10">2-(3-amino-3-carboxypropyl)histidine synthase subunit 2</fullName>
    </recommendedName>
</protein>
<keyword evidence="5 10" id="KW-0479">Metal-binding</keyword>
<dbReference type="GO" id="GO:0005737">
    <property type="term" value="C:cytoplasm"/>
    <property type="evidence" value="ECO:0007669"/>
    <property type="project" value="UniProtKB-SubCell"/>
</dbReference>
<dbReference type="GO" id="GO:0051536">
    <property type="term" value="F:iron-sulfur cluster binding"/>
    <property type="evidence" value="ECO:0007669"/>
    <property type="project" value="UniProtKB-KW"/>
</dbReference>
<comment type="pathway">
    <text evidence="2 10">Protein modification; peptidyl-diphthamide biosynthesis.</text>
</comment>
<dbReference type="GO" id="GO:0090560">
    <property type="term" value="F:2-(3-amino-3-carboxypropyl)histidine synthase activity"/>
    <property type="evidence" value="ECO:0007669"/>
    <property type="project" value="InterPro"/>
</dbReference>
<comment type="cofactor">
    <cofactor evidence="1">
        <name>[4Fe-4S] cluster</name>
        <dbReference type="ChEBI" id="CHEBI:49883"/>
    </cofactor>
</comment>
<dbReference type="EMBL" id="NJET01000095">
    <property type="protein sequence ID" value="PHH61699.1"/>
    <property type="molecule type" value="Genomic_DNA"/>
</dbReference>
<reference evidence="12 13" key="1">
    <citation type="submission" date="2017-06" db="EMBL/GenBank/DDBJ databases">
        <title>Ant-infecting Ophiocordyceps genomes reveal a high diversity of potential behavioral manipulation genes and a possible major role for enterotoxins.</title>
        <authorList>
            <person name="De Bekker C."/>
            <person name="Evans H.C."/>
            <person name="Brachmann A."/>
            <person name="Hughes D.P."/>
        </authorList>
    </citation>
    <scope>NUCLEOTIDE SEQUENCE [LARGE SCALE GENOMIC DNA]</scope>
    <source>
        <strain evidence="12 13">Map64</strain>
    </source>
</reference>
<dbReference type="FunFam" id="3.40.50.11860:FF:000001">
    <property type="entry name" value="2-(3-amino-3-carboxypropyl)histidine synthase subunit 2"/>
    <property type="match status" value="1"/>
</dbReference>
<comment type="caution">
    <text evidence="12">The sequence shown here is derived from an EMBL/GenBank/DDBJ whole genome shotgun (WGS) entry which is preliminary data.</text>
</comment>
<dbReference type="NCBIfam" id="TIGR00322">
    <property type="entry name" value="diphth2_R"/>
    <property type="match status" value="1"/>
</dbReference>
<dbReference type="UniPathway" id="UPA00559"/>
<comment type="similarity">
    <text evidence="3 10">Belongs to the DPH1/DPH2 family. DPH2 subfamily.</text>
</comment>
<dbReference type="InterPro" id="IPR010014">
    <property type="entry name" value="DHP2"/>
</dbReference>
<dbReference type="AlphaFoldDB" id="A0A2C5X8T2"/>
<organism evidence="12 13">
    <name type="scientific">Ophiocordyceps australis</name>
    <dbReference type="NCBI Taxonomy" id="1399860"/>
    <lineage>
        <taxon>Eukaryota</taxon>
        <taxon>Fungi</taxon>
        <taxon>Dikarya</taxon>
        <taxon>Ascomycota</taxon>
        <taxon>Pezizomycotina</taxon>
        <taxon>Sordariomycetes</taxon>
        <taxon>Hypocreomycetidae</taxon>
        <taxon>Hypocreales</taxon>
        <taxon>Ophiocordycipitaceae</taxon>
        <taxon>Ophiocordyceps</taxon>
    </lineage>
</organism>
<comment type="function">
    <text evidence="9">Required for the first step of diphthamide biosynthesis, a post-translational modification of histidine which occurs in elongation factor 2. DPH1 and DPH2 transfer a 3-amino-3-carboxypropyl (ACP) group from S-adenosyl-L-methionine (SAM) to a histidine residue, the reaction is assisted by a reduction system comprising DPH3 and a NADH-dependent reductase, predominantly CBR1. Facilitates the reduction of the catalytic iron-sulfur cluster found in the DPH1 subunit.</text>
</comment>
<dbReference type="SFLD" id="SFLDG01121">
    <property type="entry name" value="Diphthamide_biosynthesis"/>
    <property type="match status" value="1"/>
</dbReference>
<accession>A0A2C5X8T2</accession>
<sequence length="536" mass="58913">MPAQLTAAPVLSTPDDRIFEAAPPSAAAAPRLSDEQVNKTYEIERTVAQILQGRWTRIALQFPDEMLVDAPHVAQNMRRELLVSLDDAQEDKEPRIHILADTSYSACCVDEVAAEHVDAEVVVHYGRTCLSPTSRLPVIHVYTRHELDMEASLARITSAFPDKETKVVVMADLTFQEHVSDLVERLEALGYANVLGTEVVRDPTAVVPNRRIVGLEACQDDGFKEHVLLHLSEPPAALLLALYSRFASLQVLDTSCLSLQDPTLQTAALLRRRYARVLSLASAGVIGILVNTLSVSNYLSSIDTLRAHIARAGKKSYTVVVGKLNPAKLANLSEIEGWVSVGCWESGLVAEDASYWRPVVTPFELQVALMSERDRTWGAEWWGGTEKLQQLQEPTTLADEEEEQQTGGVDAKKKESGETALDDEVDEEESLAPEFDLRTGKLVSHSRPMRLPVRRAKANGQETWAKERGKEVAVRAAGEVMSINGVASPGAEYLRTKRTWQGLGSDFGQTEETSTIVEEGRSGTARGYVVGNGERH</sequence>
<dbReference type="PANTHER" id="PTHR10762:SF2">
    <property type="entry name" value="2-(3-AMINO-3-CARBOXYPROPYL)HISTIDINE SYNTHASE SUBUNIT 2"/>
    <property type="match status" value="1"/>
</dbReference>
<evidence type="ECO:0000256" key="3">
    <source>
        <dbReference type="ARBA" id="ARBA00006179"/>
    </source>
</evidence>
<evidence type="ECO:0000256" key="1">
    <source>
        <dbReference type="ARBA" id="ARBA00001966"/>
    </source>
</evidence>
<evidence type="ECO:0000256" key="10">
    <source>
        <dbReference type="RuleBase" id="RU364133"/>
    </source>
</evidence>
<evidence type="ECO:0000256" key="6">
    <source>
        <dbReference type="ARBA" id="ARBA00023004"/>
    </source>
</evidence>